<keyword evidence="7 13" id="KW-0808">Transferase</keyword>
<dbReference type="PATRIC" id="fig|400092.3.peg.4100"/>
<protein>
    <recommendedName>
        <fullName evidence="4 13">Tetraacyldisaccharide 4'-kinase</fullName>
        <ecNumber evidence="3 13">2.7.1.130</ecNumber>
    </recommendedName>
    <alternativeName>
        <fullName evidence="12 13">Lipid A 4'-kinase</fullName>
    </alternativeName>
</protein>
<evidence type="ECO:0000256" key="7">
    <source>
        <dbReference type="ARBA" id="ARBA00022679"/>
    </source>
</evidence>
<evidence type="ECO:0000256" key="13">
    <source>
        <dbReference type="HAMAP-Rule" id="MF_00409"/>
    </source>
</evidence>
<name>A0A0E3ZHX7_9BACT</name>
<dbReference type="InterPro" id="IPR027417">
    <property type="entry name" value="P-loop_NTPase"/>
</dbReference>
<evidence type="ECO:0000256" key="1">
    <source>
        <dbReference type="ARBA" id="ARBA00002274"/>
    </source>
</evidence>
<dbReference type="SUPFAM" id="SSF52540">
    <property type="entry name" value="P-loop containing nucleoside triphosphate hydrolases"/>
    <property type="match status" value="1"/>
</dbReference>
<dbReference type="GO" id="GO:0009245">
    <property type="term" value="P:lipid A biosynthetic process"/>
    <property type="evidence" value="ECO:0007669"/>
    <property type="project" value="UniProtKB-UniRule"/>
</dbReference>
<evidence type="ECO:0000256" key="12">
    <source>
        <dbReference type="ARBA" id="ARBA00029757"/>
    </source>
</evidence>
<evidence type="ECO:0000256" key="6">
    <source>
        <dbReference type="ARBA" id="ARBA00022556"/>
    </source>
</evidence>
<evidence type="ECO:0000256" key="2">
    <source>
        <dbReference type="ARBA" id="ARBA00004870"/>
    </source>
</evidence>
<dbReference type="HAMAP" id="MF_00409">
    <property type="entry name" value="LpxK"/>
    <property type="match status" value="1"/>
</dbReference>
<feature type="binding site" evidence="13">
    <location>
        <begin position="48"/>
        <end position="55"/>
    </location>
    <ligand>
        <name>ATP</name>
        <dbReference type="ChEBI" id="CHEBI:30616"/>
    </ligand>
</feature>
<dbReference type="KEGG" id="pko:PKOR_18720"/>
<evidence type="ECO:0000256" key="8">
    <source>
        <dbReference type="ARBA" id="ARBA00022741"/>
    </source>
</evidence>
<dbReference type="PANTHER" id="PTHR42724:SF1">
    <property type="entry name" value="TETRAACYLDISACCHARIDE 4'-KINASE, MITOCHONDRIAL-RELATED"/>
    <property type="match status" value="1"/>
</dbReference>
<evidence type="ECO:0000256" key="4">
    <source>
        <dbReference type="ARBA" id="ARBA00016436"/>
    </source>
</evidence>
<evidence type="ECO:0000256" key="9">
    <source>
        <dbReference type="ARBA" id="ARBA00022777"/>
    </source>
</evidence>
<comment type="function">
    <text evidence="1 13">Transfers the gamma-phosphate of ATP to the 4'-position of a tetraacyldisaccharide 1-phosphate intermediate (termed DS-1-P) to form tetraacyldisaccharide 1,4'-bis-phosphate (lipid IVA).</text>
</comment>
<evidence type="ECO:0000256" key="10">
    <source>
        <dbReference type="ARBA" id="ARBA00022840"/>
    </source>
</evidence>
<dbReference type="EMBL" id="CP009621">
    <property type="protein sequence ID" value="AKD04760.1"/>
    <property type="molecule type" value="Genomic_DNA"/>
</dbReference>
<dbReference type="EC" id="2.7.1.130" evidence="3 13"/>
<evidence type="ECO:0000256" key="3">
    <source>
        <dbReference type="ARBA" id="ARBA00012071"/>
    </source>
</evidence>
<keyword evidence="10 13" id="KW-0067">ATP-binding</keyword>
<dbReference type="GO" id="GO:0005886">
    <property type="term" value="C:plasma membrane"/>
    <property type="evidence" value="ECO:0007669"/>
    <property type="project" value="TreeGrafter"/>
</dbReference>
<sequence length="350" mass="39326">MQKYLHIPLWPFSQLYSGIMRLRNLGYDKGLMTSRSFDLPVIAVGNLTVGGTGKTPHVEYLLRLLHNYKVATLSRGYKRHSKGFILADKDTSAAKIGDEPFQYHLDFKDVAVAVCEDRVKGIDELQKQLEKLEVVVLDDAMQHRPVQPSLNILITDHNRPFYKDYVLPAGRLREPRTGARRADIVIVSKCPASISTEEQRAVQQQVEQYTSPGTPIFFSTFAYGRPVPVGSGAEVSKGVVLVTGIANAEPLKNYLIKQGYAILKHLGYPDHYRYTPEDLEELQELLHNKAFASASVLTTRKDAVKMIDAALLPLTKQLPIFFVPIEVRIMNDGDKFDQLVLQHVQSLVQA</sequence>
<dbReference type="PANTHER" id="PTHR42724">
    <property type="entry name" value="TETRAACYLDISACCHARIDE 4'-KINASE"/>
    <property type="match status" value="1"/>
</dbReference>
<dbReference type="GO" id="GO:0009244">
    <property type="term" value="P:lipopolysaccharide core region biosynthetic process"/>
    <property type="evidence" value="ECO:0007669"/>
    <property type="project" value="TreeGrafter"/>
</dbReference>
<dbReference type="Pfam" id="PF02606">
    <property type="entry name" value="LpxK"/>
    <property type="match status" value="1"/>
</dbReference>
<dbReference type="STRING" id="400092.PKOR_18720"/>
<reference evidence="14 15" key="1">
    <citation type="journal article" date="2015" name="Sci. Rep.">
        <title>Unraveling adaptation of Pontibacter korlensis to radiation and infertility in desert through complete genome and comparative transcriptomic analysis.</title>
        <authorList>
            <person name="Dai J."/>
            <person name="Dai W."/>
            <person name="Qiu C."/>
            <person name="Yang Z."/>
            <person name="Zhang Y."/>
            <person name="Zhou M."/>
            <person name="Zhang L."/>
            <person name="Fang C."/>
            <person name="Gao Q."/>
            <person name="Yang Q."/>
            <person name="Li X."/>
            <person name="Wang Z."/>
            <person name="Wang Z."/>
            <person name="Jia Z."/>
            <person name="Chen X."/>
        </authorList>
    </citation>
    <scope>NUCLEOTIDE SEQUENCE [LARGE SCALE GENOMIC DNA]</scope>
    <source>
        <strain evidence="14 15">X14-1T</strain>
    </source>
</reference>
<evidence type="ECO:0000256" key="5">
    <source>
        <dbReference type="ARBA" id="ARBA00022516"/>
    </source>
</evidence>
<dbReference type="NCBIfam" id="TIGR00682">
    <property type="entry name" value="lpxK"/>
    <property type="match status" value="1"/>
</dbReference>
<keyword evidence="6 13" id="KW-0441">Lipid A biosynthesis</keyword>
<comment type="catalytic activity">
    <reaction evidence="13">
        <text>a lipid A disaccharide + ATP = a lipid IVA + ADP + H(+)</text>
        <dbReference type="Rhea" id="RHEA:67840"/>
        <dbReference type="ChEBI" id="CHEBI:15378"/>
        <dbReference type="ChEBI" id="CHEBI:30616"/>
        <dbReference type="ChEBI" id="CHEBI:176343"/>
        <dbReference type="ChEBI" id="CHEBI:176425"/>
        <dbReference type="ChEBI" id="CHEBI:456216"/>
        <dbReference type="EC" id="2.7.1.130"/>
    </reaction>
</comment>
<dbReference type="AlphaFoldDB" id="A0A0E3ZHX7"/>
<evidence type="ECO:0000256" key="11">
    <source>
        <dbReference type="ARBA" id="ARBA00023098"/>
    </source>
</evidence>
<dbReference type="GO" id="GO:0009029">
    <property type="term" value="F:lipid-A 4'-kinase activity"/>
    <property type="evidence" value="ECO:0007669"/>
    <property type="project" value="UniProtKB-UniRule"/>
</dbReference>
<dbReference type="UniPathway" id="UPA00359">
    <property type="reaction ID" value="UER00482"/>
</dbReference>
<accession>A0A0E3ZHX7</accession>
<keyword evidence="8 13" id="KW-0547">Nucleotide-binding</keyword>
<keyword evidence="15" id="KW-1185">Reference proteome</keyword>
<comment type="pathway">
    <text evidence="2 13">Glycolipid biosynthesis; lipid IV(A) biosynthesis; lipid IV(A) from (3R)-3-hydroxytetradecanoyl-[acyl-carrier-protein] and UDP-N-acetyl-alpha-D-glucosamine: step 6/6.</text>
</comment>
<gene>
    <name evidence="13" type="primary">lpxK</name>
    <name evidence="14" type="ORF">PKOR_18720</name>
</gene>
<keyword evidence="11 13" id="KW-0443">Lipid metabolism</keyword>
<dbReference type="HOGENOM" id="CLU_038816_6_0_10"/>
<keyword evidence="9 13" id="KW-0418">Kinase</keyword>
<dbReference type="Proteomes" id="UP000033109">
    <property type="component" value="Chromosome"/>
</dbReference>
<dbReference type="InterPro" id="IPR003758">
    <property type="entry name" value="LpxK"/>
</dbReference>
<proteinExistence type="inferred from homology"/>
<dbReference type="RefSeq" id="WP_046312700.1">
    <property type="nucleotide sequence ID" value="NZ_CBCSCY010000008.1"/>
</dbReference>
<dbReference type="OrthoDB" id="9766423at2"/>
<evidence type="ECO:0000313" key="15">
    <source>
        <dbReference type="Proteomes" id="UP000033109"/>
    </source>
</evidence>
<organism evidence="14 15">
    <name type="scientific">Pontibacter korlensis</name>
    <dbReference type="NCBI Taxonomy" id="400092"/>
    <lineage>
        <taxon>Bacteria</taxon>
        <taxon>Pseudomonadati</taxon>
        <taxon>Bacteroidota</taxon>
        <taxon>Cytophagia</taxon>
        <taxon>Cytophagales</taxon>
        <taxon>Hymenobacteraceae</taxon>
        <taxon>Pontibacter</taxon>
    </lineage>
</organism>
<keyword evidence="5 13" id="KW-0444">Lipid biosynthesis</keyword>
<evidence type="ECO:0000313" key="14">
    <source>
        <dbReference type="EMBL" id="AKD04760.1"/>
    </source>
</evidence>
<dbReference type="GO" id="GO:0005524">
    <property type="term" value="F:ATP binding"/>
    <property type="evidence" value="ECO:0007669"/>
    <property type="project" value="UniProtKB-UniRule"/>
</dbReference>
<comment type="similarity">
    <text evidence="13">Belongs to the LpxK family.</text>
</comment>